<name>A0ABN8JM51_9HYPH</name>
<evidence type="ECO:0000313" key="3">
    <source>
        <dbReference type="Proteomes" id="UP001153050"/>
    </source>
</evidence>
<sequence length="75" mass="8053">MASNHSAAPGTDKPGQTETPADQPTSRMSLVLMHSLPLAGRPMWTRLSDFECYASLPSRIISSDRKGGLDGQRPA</sequence>
<reference evidence="2 3" key="1">
    <citation type="submission" date="2022-03" db="EMBL/GenBank/DDBJ databases">
        <authorList>
            <person name="Brunel B."/>
        </authorList>
    </citation>
    <scope>NUCLEOTIDE SEQUENCE [LARGE SCALE GENOMIC DNA]</scope>
    <source>
        <strain evidence="2">STM5069sample</strain>
    </source>
</reference>
<comment type="caution">
    <text evidence="2">The sequence shown here is derived from an EMBL/GenBank/DDBJ whole genome shotgun (WGS) entry which is preliminary data.</text>
</comment>
<dbReference type="EMBL" id="CAKXZT010000101">
    <property type="protein sequence ID" value="CAH2398103.1"/>
    <property type="molecule type" value="Genomic_DNA"/>
</dbReference>
<accession>A0ABN8JM51</accession>
<organism evidence="2 3">
    <name type="scientific">Mesorhizobium escarrei</name>
    <dbReference type="NCBI Taxonomy" id="666018"/>
    <lineage>
        <taxon>Bacteria</taxon>
        <taxon>Pseudomonadati</taxon>
        <taxon>Pseudomonadota</taxon>
        <taxon>Alphaproteobacteria</taxon>
        <taxon>Hyphomicrobiales</taxon>
        <taxon>Phyllobacteriaceae</taxon>
        <taxon>Mesorhizobium</taxon>
    </lineage>
</organism>
<evidence type="ECO:0000256" key="1">
    <source>
        <dbReference type="SAM" id="MobiDB-lite"/>
    </source>
</evidence>
<keyword evidence="3" id="KW-1185">Reference proteome</keyword>
<proteinExistence type="predicted"/>
<dbReference type="Proteomes" id="UP001153050">
    <property type="component" value="Unassembled WGS sequence"/>
</dbReference>
<feature type="region of interest" description="Disordered" evidence="1">
    <location>
        <begin position="1"/>
        <end position="28"/>
    </location>
</feature>
<evidence type="ECO:0000313" key="2">
    <source>
        <dbReference type="EMBL" id="CAH2398103.1"/>
    </source>
</evidence>
<feature type="compositionally biased region" description="Polar residues" evidence="1">
    <location>
        <begin position="14"/>
        <end position="28"/>
    </location>
</feature>
<protein>
    <submittedName>
        <fullName evidence="2">Uncharacterized protein</fullName>
    </submittedName>
</protein>
<gene>
    <name evidence="2" type="ORF">MES5069_190067</name>
</gene>